<evidence type="ECO:0000259" key="7">
    <source>
        <dbReference type="SMART" id="SM00790"/>
    </source>
</evidence>
<dbReference type="KEGG" id="dwd:DSCW_26610"/>
<keyword evidence="9" id="KW-1185">Reference proteome</keyword>
<dbReference type="PANTHER" id="PTHR30038">
    <property type="entry name" value="ALDEHYDE FERREDOXIN OXIDOREDUCTASE"/>
    <property type="match status" value="1"/>
</dbReference>
<dbReference type="GO" id="GO:0051539">
    <property type="term" value="F:4 iron, 4 sulfur cluster binding"/>
    <property type="evidence" value="ECO:0007669"/>
    <property type="project" value="UniProtKB-KW"/>
</dbReference>
<dbReference type="GO" id="GO:0009055">
    <property type="term" value="F:electron transfer activity"/>
    <property type="evidence" value="ECO:0007669"/>
    <property type="project" value="InterPro"/>
</dbReference>
<organism evidence="8 9">
    <name type="scientific">Desulfosarcina widdelii</name>
    <dbReference type="NCBI Taxonomy" id="947919"/>
    <lineage>
        <taxon>Bacteria</taxon>
        <taxon>Pseudomonadati</taxon>
        <taxon>Thermodesulfobacteriota</taxon>
        <taxon>Desulfobacteria</taxon>
        <taxon>Desulfobacterales</taxon>
        <taxon>Desulfosarcinaceae</taxon>
        <taxon>Desulfosarcina</taxon>
    </lineage>
</organism>
<dbReference type="InterPro" id="IPR001203">
    <property type="entry name" value="OxRdtase_Ald_Fedxn_C"/>
</dbReference>
<reference evidence="8 9" key="1">
    <citation type="submission" date="2019-11" db="EMBL/GenBank/DDBJ databases">
        <title>Comparative genomics of hydrocarbon-degrading Desulfosarcina strains.</title>
        <authorList>
            <person name="Watanabe M."/>
            <person name="Kojima H."/>
            <person name="Fukui M."/>
        </authorList>
    </citation>
    <scope>NUCLEOTIDE SEQUENCE [LARGE SCALE GENOMIC DNA]</scope>
    <source>
        <strain evidence="8 9">PP31</strain>
    </source>
</reference>
<evidence type="ECO:0000256" key="4">
    <source>
        <dbReference type="ARBA" id="ARBA00022723"/>
    </source>
</evidence>
<dbReference type="InterPro" id="IPR036503">
    <property type="entry name" value="Ald_Fedxn_OxRdtase_N_sf"/>
</dbReference>
<dbReference type="PANTHER" id="PTHR30038:SF0">
    <property type="entry name" value="TUNGSTEN-CONTAINING ALDEHYDE FERREDOXIN OXIDOREDUCTASE"/>
    <property type="match status" value="1"/>
</dbReference>
<name>A0A5K7Z9V4_9BACT</name>
<gene>
    <name evidence="8" type="ORF">DSCW_26610</name>
</gene>
<evidence type="ECO:0000313" key="9">
    <source>
        <dbReference type="Proteomes" id="UP000427769"/>
    </source>
</evidence>
<feature type="domain" description="Aldehyde ferredoxin oxidoreductase N-terminal" evidence="7">
    <location>
        <begin position="17"/>
        <end position="213"/>
    </location>
</feature>
<keyword evidence="6" id="KW-0411">Iron-sulfur</keyword>
<protein>
    <recommendedName>
        <fullName evidence="7">Aldehyde ferredoxin oxidoreductase N-terminal domain-containing protein</fullName>
    </recommendedName>
</protein>
<comment type="cofactor">
    <cofactor evidence="1">
        <name>[4Fe-4S] cluster</name>
        <dbReference type="ChEBI" id="CHEBI:49883"/>
    </cofactor>
</comment>
<evidence type="ECO:0000256" key="3">
    <source>
        <dbReference type="ARBA" id="ARBA00022485"/>
    </source>
</evidence>
<keyword evidence="3" id="KW-0004">4Fe-4S</keyword>
<dbReference type="GO" id="GO:0016625">
    <property type="term" value="F:oxidoreductase activity, acting on the aldehyde or oxo group of donors, iron-sulfur protein as acceptor"/>
    <property type="evidence" value="ECO:0007669"/>
    <property type="project" value="InterPro"/>
</dbReference>
<dbReference type="SUPFAM" id="SSF48310">
    <property type="entry name" value="Aldehyde ferredoxin oxidoreductase, C-terminal domains"/>
    <property type="match status" value="1"/>
</dbReference>
<evidence type="ECO:0000256" key="1">
    <source>
        <dbReference type="ARBA" id="ARBA00001966"/>
    </source>
</evidence>
<dbReference type="SMART" id="SM00790">
    <property type="entry name" value="AFOR_N"/>
    <property type="match status" value="1"/>
</dbReference>
<evidence type="ECO:0000256" key="5">
    <source>
        <dbReference type="ARBA" id="ARBA00023004"/>
    </source>
</evidence>
<dbReference type="InterPro" id="IPR036021">
    <property type="entry name" value="Tungsten_al_ferr_oxy-like_C"/>
</dbReference>
<keyword evidence="5" id="KW-0408">Iron</keyword>
<dbReference type="Proteomes" id="UP000427769">
    <property type="component" value="Chromosome"/>
</dbReference>
<proteinExistence type="inferred from homology"/>
<dbReference type="Pfam" id="PF01314">
    <property type="entry name" value="AFOR_C"/>
    <property type="match status" value="1"/>
</dbReference>
<dbReference type="InterPro" id="IPR013983">
    <property type="entry name" value="Ald_Fedxn_OxRdtase_N"/>
</dbReference>
<dbReference type="GO" id="GO:0046872">
    <property type="term" value="F:metal ion binding"/>
    <property type="evidence" value="ECO:0007669"/>
    <property type="project" value="UniProtKB-KW"/>
</dbReference>
<comment type="similarity">
    <text evidence="2">Belongs to the AOR/FOR family.</text>
</comment>
<dbReference type="EMBL" id="AP021875">
    <property type="protein sequence ID" value="BBO75244.1"/>
    <property type="molecule type" value="Genomic_DNA"/>
</dbReference>
<evidence type="ECO:0000256" key="6">
    <source>
        <dbReference type="ARBA" id="ARBA00023014"/>
    </source>
</evidence>
<dbReference type="InterPro" id="IPR013984">
    <property type="entry name" value="Ald_Fedxn_OxRdtase_dom2"/>
</dbReference>
<dbReference type="Pfam" id="PF02730">
    <property type="entry name" value="AFOR_N"/>
    <property type="match status" value="1"/>
</dbReference>
<sequence length="650" mass="71335">MPYKWEINRMTSRFDGYMGKVLDINLSTGAIGEYPVSDEDRERFLGGRFLSTKIMWDELAPGIDPLSEENILIVMTSPLTGTGAPSTSRYDISAKSPLTGAVGHSNSGGNFGIRLKRAGWDGMIVRGKADKPVYIEVDQDQIQIRDAKKIWGMDTQAAQAAMGKGGTLAIGPAGENRVKFATVVSQERSHGRTGMGAVMGSKNLKGIVARGKCKIPIRDKKRFRKSVKKWTRMLKSHPATGDAAPRYGTAVFLTALSAGNALPTKNFSRGSYENADKISGQRLAEEYLVKNEGCVSCPIRCGRVVELDGKNVKGPEYEILCLMGSNLLIDDLEAIIRWNYELDLLGMDTITVGNLLGFAMELNEKGMWDSGIRFGRKENISAILEDIAHRRGVGSDLAEGVKFLSEKYGGIEFAAHVKGLEIAAYEPRASVGHGLGYATASRGACHLDGGYLVYLEVTGPITLNPLHLRSKPGWVILDQDLLAAISAGGNCLFTSWTFVPGIAFALSRFPWVAKTITWLLTLSWPVVDGLLKVPPFFMKLHLPLLPHSKVLKQVTGMKMDFGRFTRVGARGYTLERLFNLREGFSKQADTLPGRFTDEPLPESKKKSTVPIGKMLPKYYKLRGWDADGIPREKTLKKLGLKFAVPAVVKQ</sequence>
<dbReference type="Gene3D" id="3.60.9.10">
    <property type="entry name" value="Aldehyde ferredoxin oxidoreductase, N-terminal domain"/>
    <property type="match status" value="1"/>
</dbReference>
<dbReference type="Gene3D" id="1.10.569.10">
    <property type="entry name" value="Aldehyde Ferredoxin Oxidoreductase Protein, subunit A, domain 2"/>
    <property type="match status" value="1"/>
</dbReference>
<evidence type="ECO:0000256" key="2">
    <source>
        <dbReference type="ARBA" id="ARBA00011032"/>
    </source>
</evidence>
<evidence type="ECO:0000313" key="8">
    <source>
        <dbReference type="EMBL" id="BBO75244.1"/>
    </source>
</evidence>
<keyword evidence="4" id="KW-0479">Metal-binding</keyword>
<accession>A0A5K7Z9V4</accession>
<dbReference type="AlphaFoldDB" id="A0A5K7Z9V4"/>
<dbReference type="SUPFAM" id="SSF56228">
    <property type="entry name" value="Aldehyde ferredoxin oxidoreductase, N-terminal domain"/>
    <property type="match status" value="1"/>
</dbReference>
<dbReference type="InterPro" id="IPR051919">
    <property type="entry name" value="W-dependent_AOR"/>
</dbReference>